<proteinExistence type="predicted"/>
<keyword evidence="1" id="KW-1133">Transmembrane helix</keyword>
<dbReference type="AlphaFoldDB" id="F0JB75"/>
<evidence type="ECO:0000313" key="3">
    <source>
        <dbReference type="EMBL" id="CEL71342.1"/>
    </source>
</evidence>
<name>F0JB75_NEOCL</name>
<feature type="transmembrane region" description="Helical" evidence="1">
    <location>
        <begin position="20"/>
        <end position="40"/>
    </location>
</feature>
<gene>
    <name evidence="3" type="ORF">BN1204_069890</name>
    <name evidence="2" type="ORF">NCLIV_069890</name>
</gene>
<organism>
    <name type="scientific">Neospora caninum (strain Liverpool)</name>
    <dbReference type="NCBI Taxonomy" id="572307"/>
    <lineage>
        <taxon>Eukaryota</taxon>
        <taxon>Sar</taxon>
        <taxon>Alveolata</taxon>
        <taxon>Apicomplexa</taxon>
        <taxon>Conoidasida</taxon>
        <taxon>Coccidia</taxon>
        <taxon>Eucoccidiorida</taxon>
        <taxon>Eimeriorina</taxon>
        <taxon>Sarcocystidae</taxon>
        <taxon>Neospora</taxon>
    </lineage>
</organism>
<feature type="transmembrane region" description="Helical" evidence="1">
    <location>
        <begin position="103"/>
        <end position="123"/>
    </location>
</feature>
<reference evidence="2" key="1">
    <citation type="submission" date="2011-03" db="EMBL/GenBank/DDBJ databases">
        <title>Comparative genomics and transcriptomics of Neospora caninum and Toxoplasma gondii.</title>
        <authorList>
            <person name="Reid A.J."/>
            <person name="Sohal A."/>
            <person name="Harris D."/>
            <person name="Quail M."/>
            <person name="Sanders M."/>
            <person name="Berriman M."/>
            <person name="Wastling J.M."/>
            <person name="Pain A."/>
        </authorList>
    </citation>
    <scope>NUCLEOTIDE SEQUENCE</scope>
    <source>
        <strain evidence="2">Liverpool</strain>
    </source>
</reference>
<reference evidence="2" key="2">
    <citation type="submission" date="2011-03" db="EMBL/GenBank/DDBJ databases">
        <authorList>
            <person name="Aslett M."/>
        </authorList>
    </citation>
    <scope>NUCLEOTIDE SEQUENCE</scope>
    <source>
        <strain evidence="2">Liverpool</strain>
    </source>
</reference>
<sequence>MINLSVLGANPYIQNHHLRLIGVVLTFSSIIISNFFLVYFEASSSSVTSSWGIFFVQPVTEWKTWWHPAQETICEIANNSTLLEGYQWKEAYKTAFTGVNASTLCNSVFKLMIVALVTGFVMIACSCGIVVSCTVIIIFCASGFMAVFNLAKDRALLSTKFEFERLDWRQVDDTKEAYRKLMQYDMERLEAAKFGGLMSPQDVARRTLDENLEGHDRFVLQHLNPW</sequence>
<dbReference type="EMBL" id="CADU01000328">
    <property type="protein sequence ID" value="CCA30096.1"/>
    <property type="molecule type" value="Genomic_DNA"/>
</dbReference>
<accession>F0JB75</accession>
<keyword evidence="1" id="KW-0472">Membrane</keyword>
<dbReference type="VEuPathDB" id="ToxoDB:NCLIV_069890"/>
<keyword evidence="1" id="KW-0812">Transmembrane</keyword>
<protein>
    <submittedName>
        <fullName evidence="2">Uncharacterized protein</fullName>
    </submittedName>
</protein>
<evidence type="ECO:0000256" key="1">
    <source>
        <dbReference type="SAM" id="Phobius"/>
    </source>
</evidence>
<feature type="transmembrane region" description="Helical" evidence="1">
    <location>
        <begin position="129"/>
        <end position="151"/>
    </location>
</feature>
<reference evidence="3" key="3">
    <citation type="journal article" date="2015" name="PLoS ONE">
        <title>Comprehensive Evaluation of Toxoplasma gondii VEG and Neospora caninum LIV Genomes with Tachyzoite Stage Transcriptome and Proteome Defines Novel Transcript Features.</title>
        <authorList>
            <person name="Ramaprasad A."/>
            <person name="Mourier T."/>
            <person name="Naeem R."/>
            <person name="Malas T.B."/>
            <person name="Moussa E."/>
            <person name="Panigrahi A."/>
            <person name="Vermont S.J."/>
            <person name="Otto T.D."/>
            <person name="Wastling J."/>
            <person name="Pain A."/>
        </authorList>
    </citation>
    <scope>NUCLEOTIDE SEQUENCE</scope>
    <source>
        <strain evidence="3">Liverpool</strain>
    </source>
</reference>
<evidence type="ECO:0000313" key="2">
    <source>
        <dbReference type="EMBL" id="CCA30096.1"/>
    </source>
</evidence>
<dbReference type="EMBL" id="LN714488">
    <property type="protein sequence ID" value="CEL71342.1"/>
    <property type="molecule type" value="Genomic_DNA"/>
</dbReference>